<dbReference type="PANTHER" id="PTHR10540">
    <property type="entry name" value="EUKARYOTIC TRANSLATION INITIATION FACTOR 3 SUBUNIT F-RELATED"/>
    <property type="match status" value="1"/>
</dbReference>
<evidence type="ECO:0000256" key="2">
    <source>
        <dbReference type="ARBA" id="ARBA00010893"/>
    </source>
</evidence>
<keyword evidence="6 9" id="KW-0472">Membrane</keyword>
<dbReference type="GO" id="GO:0008237">
    <property type="term" value="F:metallopeptidase activity"/>
    <property type="evidence" value="ECO:0007669"/>
    <property type="project" value="InterPro"/>
</dbReference>
<feature type="transmembrane region" description="Helical" evidence="9">
    <location>
        <begin position="402"/>
        <end position="424"/>
    </location>
</feature>
<dbReference type="EMBL" id="HG994580">
    <property type="protein sequence ID" value="CAF2752431.1"/>
    <property type="molecule type" value="Genomic_DNA"/>
</dbReference>
<dbReference type="OrthoDB" id="1378at2759"/>
<dbReference type="GO" id="GO:0008180">
    <property type="term" value="C:COP9 signalosome"/>
    <property type="evidence" value="ECO:0007669"/>
    <property type="project" value="UniProtKB-UniRule"/>
</dbReference>
<dbReference type="InterPro" id="IPR037518">
    <property type="entry name" value="MPN"/>
</dbReference>
<comment type="similarity">
    <text evidence="2 7">Belongs to the peptidase M67A family. CSN6 subfamily.</text>
</comment>
<keyword evidence="7" id="KW-0736">Signalosome</keyword>
<dbReference type="InterPro" id="IPR046756">
    <property type="entry name" value="VAS1/VOA1_TM"/>
</dbReference>
<dbReference type="GO" id="GO:0005737">
    <property type="term" value="C:cytoplasm"/>
    <property type="evidence" value="ECO:0007669"/>
    <property type="project" value="UniProtKB-SubCell"/>
</dbReference>
<name>A0A7R8GYT4_LEPSM</name>
<protein>
    <recommendedName>
        <fullName evidence="3 7">COP9 signalosome complex subunit 6</fullName>
    </recommendedName>
</protein>
<dbReference type="InterPro" id="IPR033859">
    <property type="entry name" value="MPN_CSN6"/>
</dbReference>
<dbReference type="Pfam" id="PF13012">
    <property type="entry name" value="MitMem_reg"/>
    <property type="match status" value="1"/>
</dbReference>
<comment type="function">
    <text evidence="7">Component of the COP9 signalosome complex (CSN), a complex involved in various cellular and developmental processes.</text>
</comment>
<evidence type="ECO:0000256" key="8">
    <source>
        <dbReference type="SAM" id="MobiDB-lite"/>
    </source>
</evidence>
<sequence>MEMDATAAPEGCSSETGASGVLSSAATTSSDASGEKSVMASNGTQGTVSVSLHPLVIMNISEHWTRTKAQTGSATQVYGAIIGKQKGRDIEIMNSFELDYNMIEEKVIIDMEYYKAKEEQFKQVFTDMDFLGCPLFLQMNPLARQSDLPVNMYESLFDLVGGHGMLFVKLSFTLATEEAERIGLDHVALVQHSAIKMLASRVKVILEYVKAVQSGELPHNHEILREAKALADRLPLSGPLRIHFYELNPQKKLGSIIESVDIITDVVPIVTSSSSPGDNSTILSSINVAYSGIQCHGLKNNASLLTEVTFNLQFQLDKIKWTLITISTTVEGKTGYTTSEIDRAYGARIHDSDPSKQEVGTLVLGLEFPGLLVQPYDVGSLNGTQPRFGYSWDCDPLISAKIWEILFIVLILVLIFLWSVNMMLNLNTPTRYDDPKGKPLSVPLHE</sequence>
<dbReference type="InterPro" id="IPR000555">
    <property type="entry name" value="JAMM/MPN+_dom"/>
</dbReference>
<keyword evidence="4 9" id="KW-0812">Transmembrane</keyword>
<dbReference type="GO" id="GO:0000338">
    <property type="term" value="P:protein deneddylation"/>
    <property type="evidence" value="ECO:0007669"/>
    <property type="project" value="InterPro"/>
</dbReference>
<evidence type="ECO:0000256" key="1">
    <source>
        <dbReference type="ARBA" id="ARBA00004167"/>
    </source>
</evidence>
<evidence type="ECO:0000256" key="5">
    <source>
        <dbReference type="ARBA" id="ARBA00022989"/>
    </source>
</evidence>
<dbReference type="InterPro" id="IPR024969">
    <property type="entry name" value="EIF3F/CSN6-like_C"/>
</dbReference>
<keyword evidence="5 9" id="KW-1133">Transmembrane helix</keyword>
<dbReference type="Proteomes" id="UP000675881">
    <property type="component" value="Chromosome 1"/>
</dbReference>
<reference evidence="10" key="1">
    <citation type="submission" date="2021-02" db="EMBL/GenBank/DDBJ databases">
        <authorList>
            <person name="Bekaert M."/>
        </authorList>
    </citation>
    <scope>NUCLEOTIDE SEQUENCE</scope>
    <source>
        <strain evidence="10">IoA-00</strain>
    </source>
</reference>
<keyword evidence="7" id="KW-0539">Nucleus</keyword>
<evidence type="ECO:0000256" key="3">
    <source>
        <dbReference type="ARBA" id="ARBA00014871"/>
    </source>
</evidence>
<evidence type="ECO:0000256" key="6">
    <source>
        <dbReference type="ARBA" id="ARBA00023136"/>
    </source>
</evidence>
<dbReference type="Pfam" id="PF20520">
    <property type="entry name" value="Ac45-VOA1_TM"/>
    <property type="match status" value="1"/>
</dbReference>
<dbReference type="SMART" id="SM00232">
    <property type="entry name" value="JAB_MPN"/>
    <property type="match status" value="1"/>
</dbReference>
<accession>A0A7R8GYT4</accession>
<evidence type="ECO:0000313" key="10">
    <source>
        <dbReference type="EMBL" id="CAF2752431.1"/>
    </source>
</evidence>
<gene>
    <name evidence="10" type="ORF">LSAA_1487</name>
</gene>
<dbReference type="AlphaFoldDB" id="A0A7R8GYT4"/>
<dbReference type="Gene3D" id="3.40.140.10">
    <property type="entry name" value="Cytidine Deaminase, domain 2"/>
    <property type="match status" value="2"/>
</dbReference>
<organism evidence="10 11">
    <name type="scientific">Lepeophtheirus salmonis</name>
    <name type="common">Salmon louse</name>
    <name type="synonym">Caligus salmonis</name>
    <dbReference type="NCBI Taxonomy" id="72036"/>
    <lineage>
        <taxon>Eukaryota</taxon>
        <taxon>Metazoa</taxon>
        <taxon>Ecdysozoa</taxon>
        <taxon>Arthropoda</taxon>
        <taxon>Crustacea</taxon>
        <taxon>Multicrustacea</taxon>
        <taxon>Hexanauplia</taxon>
        <taxon>Copepoda</taxon>
        <taxon>Siphonostomatoida</taxon>
        <taxon>Caligidae</taxon>
        <taxon>Lepeophtheirus</taxon>
    </lineage>
</organism>
<keyword evidence="7" id="KW-0963">Cytoplasm</keyword>
<dbReference type="Pfam" id="PF01398">
    <property type="entry name" value="JAB"/>
    <property type="match status" value="1"/>
</dbReference>
<evidence type="ECO:0000256" key="4">
    <source>
        <dbReference type="ARBA" id="ARBA00022692"/>
    </source>
</evidence>
<evidence type="ECO:0000313" key="11">
    <source>
        <dbReference type="Proteomes" id="UP000675881"/>
    </source>
</evidence>
<feature type="region of interest" description="Disordered" evidence="8">
    <location>
        <begin position="1"/>
        <end position="40"/>
    </location>
</feature>
<dbReference type="CDD" id="cd08063">
    <property type="entry name" value="MPN_CSN6"/>
    <property type="match status" value="1"/>
</dbReference>
<dbReference type="PANTHER" id="PTHR10540:SF8">
    <property type="entry name" value="COP9 SIGNALOSOME COMPLEX SUBUNIT 6"/>
    <property type="match status" value="1"/>
</dbReference>
<evidence type="ECO:0000256" key="7">
    <source>
        <dbReference type="RuleBase" id="RU367006"/>
    </source>
</evidence>
<evidence type="ECO:0000256" key="9">
    <source>
        <dbReference type="SAM" id="Phobius"/>
    </source>
</evidence>
<dbReference type="PROSITE" id="PS50249">
    <property type="entry name" value="MPN"/>
    <property type="match status" value="1"/>
</dbReference>
<comment type="subcellular location">
    <subcellularLocation>
        <location evidence="7">Cytoplasm</location>
    </subcellularLocation>
    <subcellularLocation>
        <location evidence="7">Nucleus</location>
    </subcellularLocation>
    <subcellularLocation>
        <location evidence="1">Membrane</location>
        <topology evidence="1">Single-pass membrane protein</topology>
    </subcellularLocation>
</comment>
<feature type="compositionally biased region" description="Low complexity" evidence="8">
    <location>
        <begin position="23"/>
        <end position="32"/>
    </location>
</feature>
<proteinExistence type="inferred from homology"/>
<dbReference type="GO" id="GO:0016020">
    <property type="term" value="C:membrane"/>
    <property type="evidence" value="ECO:0007669"/>
    <property type="project" value="UniProtKB-SubCell"/>
</dbReference>
<keyword evidence="11" id="KW-1185">Reference proteome</keyword>